<keyword evidence="4" id="KW-0249">Electron transport</keyword>
<gene>
    <name evidence="9" type="ORF">ACG01O_20715</name>
</gene>
<dbReference type="RefSeq" id="WP_394387336.1">
    <property type="nucleotide sequence ID" value="NZ_JBIGIB010000007.1"/>
</dbReference>
<keyword evidence="2 6" id="KW-0349">Heme</keyword>
<feature type="domain" description="Cytochrome c" evidence="8">
    <location>
        <begin position="19"/>
        <end position="107"/>
    </location>
</feature>
<evidence type="ECO:0000313" key="10">
    <source>
        <dbReference type="Proteomes" id="UP001606303"/>
    </source>
</evidence>
<comment type="caution">
    <text evidence="9">The sequence shown here is derived from an EMBL/GenBank/DDBJ whole genome shotgun (WGS) entry which is preliminary data.</text>
</comment>
<name>A0ABW7H4N9_9BURK</name>
<proteinExistence type="predicted"/>
<reference evidence="9 10" key="1">
    <citation type="submission" date="2024-08" db="EMBL/GenBank/DDBJ databases">
        <authorList>
            <person name="Lu H."/>
        </authorList>
    </citation>
    <scope>NUCLEOTIDE SEQUENCE [LARGE SCALE GENOMIC DNA]</scope>
    <source>
        <strain evidence="9 10">BYS87W</strain>
    </source>
</reference>
<evidence type="ECO:0000256" key="7">
    <source>
        <dbReference type="SAM" id="SignalP"/>
    </source>
</evidence>
<dbReference type="InterPro" id="IPR036909">
    <property type="entry name" value="Cyt_c-like_dom_sf"/>
</dbReference>
<keyword evidence="5 6" id="KW-0408">Iron</keyword>
<evidence type="ECO:0000259" key="8">
    <source>
        <dbReference type="PROSITE" id="PS51007"/>
    </source>
</evidence>
<evidence type="ECO:0000256" key="6">
    <source>
        <dbReference type="PROSITE-ProRule" id="PRU00433"/>
    </source>
</evidence>
<sequence>MRIALITASVLTLTLAPLGTAWAGPDDALAKAGCVACHAQDKKLVGPSFKDIAAKYRGQKDASATLTDKVRKGGKGVWGPIPMPPHGTDKMADADLKAALDWVLALP</sequence>
<evidence type="ECO:0000256" key="2">
    <source>
        <dbReference type="ARBA" id="ARBA00022617"/>
    </source>
</evidence>
<evidence type="ECO:0000256" key="5">
    <source>
        <dbReference type="ARBA" id="ARBA00023004"/>
    </source>
</evidence>
<dbReference type="PRINTS" id="PR00606">
    <property type="entry name" value="CYTCHROMECID"/>
</dbReference>
<dbReference type="EMBL" id="JBIGIB010000007">
    <property type="protein sequence ID" value="MFG6469059.1"/>
    <property type="molecule type" value="Genomic_DNA"/>
</dbReference>
<dbReference type="SUPFAM" id="SSF46626">
    <property type="entry name" value="Cytochrome c"/>
    <property type="match status" value="1"/>
</dbReference>
<dbReference type="InterPro" id="IPR002324">
    <property type="entry name" value="Cyt_c_ID"/>
</dbReference>
<keyword evidence="3 6" id="KW-0479">Metal-binding</keyword>
<evidence type="ECO:0000256" key="3">
    <source>
        <dbReference type="ARBA" id="ARBA00022723"/>
    </source>
</evidence>
<keyword evidence="10" id="KW-1185">Reference proteome</keyword>
<accession>A0ABW7H4N9</accession>
<feature type="signal peptide" evidence="7">
    <location>
        <begin position="1"/>
        <end position="23"/>
    </location>
</feature>
<protein>
    <submittedName>
        <fullName evidence="9">C-type cytochrome</fullName>
    </submittedName>
</protein>
<evidence type="ECO:0000256" key="4">
    <source>
        <dbReference type="ARBA" id="ARBA00022982"/>
    </source>
</evidence>
<dbReference type="PROSITE" id="PS51007">
    <property type="entry name" value="CYTC"/>
    <property type="match status" value="1"/>
</dbReference>
<evidence type="ECO:0000313" key="9">
    <source>
        <dbReference type="EMBL" id="MFG6469059.1"/>
    </source>
</evidence>
<keyword evidence="7" id="KW-0732">Signal</keyword>
<dbReference type="Pfam" id="PF00034">
    <property type="entry name" value="Cytochrom_C"/>
    <property type="match status" value="1"/>
</dbReference>
<feature type="chain" id="PRO_5046874333" evidence="7">
    <location>
        <begin position="24"/>
        <end position="107"/>
    </location>
</feature>
<dbReference type="InterPro" id="IPR009056">
    <property type="entry name" value="Cyt_c-like_dom"/>
</dbReference>
<dbReference type="Gene3D" id="1.10.760.10">
    <property type="entry name" value="Cytochrome c-like domain"/>
    <property type="match status" value="1"/>
</dbReference>
<organism evidence="9 10">
    <name type="scientific">Pelomonas baiyunensis</name>
    <dbReference type="NCBI Taxonomy" id="3299026"/>
    <lineage>
        <taxon>Bacteria</taxon>
        <taxon>Pseudomonadati</taxon>
        <taxon>Pseudomonadota</taxon>
        <taxon>Betaproteobacteria</taxon>
        <taxon>Burkholderiales</taxon>
        <taxon>Sphaerotilaceae</taxon>
        <taxon>Roseateles</taxon>
    </lineage>
</organism>
<evidence type="ECO:0000256" key="1">
    <source>
        <dbReference type="ARBA" id="ARBA00022448"/>
    </source>
</evidence>
<dbReference type="Proteomes" id="UP001606303">
    <property type="component" value="Unassembled WGS sequence"/>
</dbReference>
<keyword evidence="1" id="KW-0813">Transport</keyword>